<proteinExistence type="predicted"/>
<dbReference type="EMBL" id="MVBM01000005">
    <property type="protein sequence ID" value="OOK71829.1"/>
    <property type="molecule type" value="Genomic_DNA"/>
</dbReference>
<accession>A0A1V3WY14</accession>
<evidence type="ECO:0000313" key="2">
    <source>
        <dbReference type="Proteomes" id="UP000189229"/>
    </source>
</evidence>
<dbReference type="AlphaFoldDB" id="A0A1V3WY14"/>
<name>A0A1V3WY14_MYCKA</name>
<evidence type="ECO:0000313" key="1">
    <source>
        <dbReference type="EMBL" id="OOK71829.1"/>
    </source>
</evidence>
<protein>
    <submittedName>
        <fullName evidence="1">Uncharacterized protein</fullName>
    </submittedName>
</protein>
<dbReference type="Proteomes" id="UP000189229">
    <property type="component" value="Unassembled WGS sequence"/>
</dbReference>
<organism evidence="1 2">
    <name type="scientific">Mycobacterium kansasii</name>
    <dbReference type="NCBI Taxonomy" id="1768"/>
    <lineage>
        <taxon>Bacteria</taxon>
        <taxon>Bacillati</taxon>
        <taxon>Actinomycetota</taxon>
        <taxon>Actinomycetes</taxon>
        <taxon>Mycobacteriales</taxon>
        <taxon>Mycobacteriaceae</taxon>
        <taxon>Mycobacterium</taxon>
    </lineage>
</organism>
<sequence>MGLPARQRICDRVDLRPRYRLGAQCARCRRLRTADQAAALPTRCPTLFRDENATGMPKFIRFMLRWVIKAPEFLQLDVVRELAPAG</sequence>
<comment type="caution">
    <text evidence="1">The sequence shown here is derived from an EMBL/GenBank/DDBJ whole genome shotgun (WGS) entry which is preliminary data.</text>
</comment>
<gene>
    <name evidence="1" type="ORF">BZL30_5552</name>
</gene>
<reference evidence="1 2" key="1">
    <citation type="submission" date="2017-02" db="EMBL/GenBank/DDBJ databases">
        <title>Complete genome sequences of Mycobacterium kansasii strains isolated from rhesus macaques.</title>
        <authorList>
            <person name="Panda A."/>
            <person name="Nagaraj S."/>
            <person name="Zhao X."/>
            <person name="Tettelin H."/>
            <person name="Detolla L.J."/>
        </authorList>
    </citation>
    <scope>NUCLEOTIDE SEQUENCE [LARGE SCALE GENOMIC DNA]</scope>
    <source>
        <strain evidence="1 2">11-3813</strain>
    </source>
</reference>